<keyword evidence="3" id="KW-1185">Reference proteome</keyword>
<sequence>MSKEIFSRYEVKYLIPFDKYQRLVEAMMPYMRFDKFGNEGRYNIVSLYFDSPDYKIYYETRNKLRFRQKLRLRVYDNVTVNDTSFLEVKQKFNNVVNKRRTSIKLNDAYKYIYEGEKENLQASNFQTLREIDNFKTLYNLQPEVVVSYDRQAFHGLFEDDLRVTFDYNLMCRSDDLRIENGPQGTNFVDPNLVILEVKVNNSVPLWLARMLSEFECSRQSVSKFCTSIDLMTGEEEKKAVSQF</sequence>
<dbReference type="InterPro" id="IPR042267">
    <property type="entry name" value="VTC_sf"/>
</dbReference>
<comment type="caution">
    <text evidence="2">The sequence shown here is derived from an EMBL/GenBank/DDBJ whole genome shotgun (WGS) entry which is preliminary data.</text>
</comment>
<dbReference type="CDD" id="cd07750">
    <property type="entry name" value="PolyPPase_VTC_like"/>
    <property type="match status" value="1"/>
</dbReference>
<organism evidence="2 3">
    <name type="scientific">Thalassorhabdus alkalitolerans</name>
    <dbReference type="NCBI Taxonomy" id="2282697"/>
    <lineage>
        <taxon>Bacteria</taxon>
        <taxon>Bacillati</taxon>
        <taxon>Bacillota</taxon>
        <taxon>Bacilli</taxon>
        <taxon>Bacillales</taxon>
        <taxon>Bacillaceae</taxon>
        <taxon>Thalassorhabdus</taxon>
    </lineage>
</organism>
<dbReference type="InterPro" id="IPR018966">
    <property type="entry name" value="VTC_domain"/>
</dbReference>
<reference evidence="3" key="1">
    <citation type="journal article" date="2019" name="Int. J. Syst. Evol. Microbiol.">
        <title>The Global Catalogue of Microorganisms (GCM) 10K type strain sequencing project: providing services to taxonomists for standard genome sequencing and annotation.</title>
        <authorList>
            <consortium name="The Broad Institute Genomics Platform"/>
            <consortium name="The Broad Institute Genome Sequencing Center for Infectious Disease"/>
            <person name="Wu L."/>
            <person name="Ma J."/>
        </authorList>
    </citation>
    <scope>NUCLEOTIDE SEQUENCE [LARGE SCALE GENOMIC DNA]</scope>
    <source>
        <strain evidence="3">CECT 7184</strain>
    </source>
</reference>
<evidence type="ECO:0000313" key="3">
    <source>
        <dbReference type="Proteomes" id="UP001596142"/>
    </source>
</evidence>
<feature type="domain" description="VTC" evidence="1">
    <location>
        <begin position="8"/>
        <end position="231"/>
    </location>
</feature>
<proteinExistence type="predicted"/>
<evidence type="ECO:0000313" key="2">
    <source>
        <dbReference type="EMBL" id="MFC5711422.1"/>
    </source>
</evidence>
<dbReference type="EMBL" id="JBHSOZ010000002">
    <property type="protein sequence ID" value="MFC5711422.1"/>
    <property type="molecule type" value="Genomic_DNA"/>
</dbReference>
<dbReference type="Gene3D" id="3.20.100.30">
    <property type="entry name" value="VTC, catalytic tunnel domain"/>
    <property type="match status" value="1"/>
</dbReference>
<dbReference type="Proteomes" id="UP001596142">
    <property type="component" value="Unassembled WGS sequence"/>
</dbReference>
<protein>
    <submittedName>
        <fullName evidence="2">Polyphosphate polymerase domain-containing protein</fullName>
    </submittedName>
</protein>
<gene>
    <name evidence="2" type="ORF">ACFPU1_01365</name>
</gene>
<accession>A0ABW0YJ63</accession>
<dbReference type="RefSeq" id="WP_385937631.1">
    <property type="nucleotide sequence ID" value="NZ_JBHSOZ010000002.1"/>
</dbReference>
<dbReference type="Pfam" id="PF09359">
    <property type="entry name" value="VTC"/>
    <property type="match status" value="1"/>
</dbReference>
<evidence type="ECO:0000259" key="1">
    <source>
        <dbReference type="Pfam" id="PF09359"/>
    </source>
</evidence>
<name>A0ABW0YJ63_9BACI</name>